<evidence type="ECO:0000313" key="2">
    <source>
        <dbReference type="Proteomes" id="UP001597195"/>
    </source>
</evidence>
<evidence type="ECO:0000313" key="1">
    <source>
        <dbReference type="EMBL" id="MFD1550084.1"/>
    </source>
</evidence>
<dbReference type="EMBL" id="JBHTOM010000016">
    <property type="protein sequence ID" value="MFD1550084.1"/>
    <property type="molecule type" value="Genomic_DNA"/>
</dbReference>
<reference evidence="2" key="1">
    <citation type="journal article" date="2019" name="Int. J. Syst. Evol. Microbiol.">
        <title>The Global Catalogue of Microorganisms (GCM) 10K type strain sequencing project: providing services to taxonomists for standard genome sequencing and annotation.</title>
        <authorList>
            <consortium name="The Broad Institute Genomics Platform"/>
            <consortium name="The Broad Institute Genome Sequencing Center for Infectious Disease"/>
            <person name="Wu L."/>
            <person name="Ma J."/>
        </authorList>
    </citation>
    <scope>NUCLEOTIDE SEQUENCE [LARGE SCALE GENOMIC DNA]</scope>
    <source>
        <strain evidence="2">CCM 8906</strain>
    </source>
</reference>
<sequence>MNKSYVHFSSPKELDHDIKQRLIDRGCSNVHAEELMVAYRELIKSWKYDYMTPNRGTHQSAANIADNIIMYDKL</sequence>
<dbReference type="RefSeq" id="WP_125701726.1">
    <property type="nucleotide sequence ID" value="NZ_JBHTOM010000016.1"/>
</dbReference>
<gene>
    <name evidence="1" type="ORF">ACFQ5T_10365</name>
</gene>
<name>A0ABW4H663_9LACO</name>
<keyword evidence="2" id="KW-1185">Reference proteome</keyword>
<accession>A0ABW4H663</accession>
<comment type="caution">
    <text evidence="1">The sequence shown here is derived from an EMBL/GenBank/DDBJ whole genome shotgun (WGS) entry which is preliminary data.</text>
</comment>
<proteinExistence type="predicted"/>
<dbReference type="Proteomes" id="UP001597195">
    <property type="component" value="Unassembled WGS sequence"/>
</dbReference>
<protein>
    <submittedName>
        <fullName evidence="1">Uncharacterized protein</fullName>
    </submittedName>
</protein>
<organism evidence="1 2">
    <name type="scientific">Levilactobacillus fuyuanensis</name>
    <dbReference type="NCBI Taxonomy" id="2486022"/>
    <lineage>
        <taxon>Bacteria</taxon>
        <taxon>Bacillati</taxon>
        <taxon>Bacillota</taxon>
        <taxon>Bacilli</taxon>
        <taxon>Lactobacillales</taxon>
        <taxon>Lactobacillaceae</taxon>
        <taxon>Levilactobacillus</taxon>
    </lineage>
</organism>